<protein>
    <submittedName>
        <fullName evidence="1">Uncharacterized protein</fullName>
    </submittedName>
</protein>
<dbReference type="EMBL" id="AMZH03008896">
    <property type="protein sequence ID" value="RRT57998.1"/>
    <property type="molecule type" value="Genomic_DNA"/>
</dbReference>
<comment type="caution">
    <text evidence="1">The sequence shown here is derived from an EMBL/GenBank/DDBJ whole genome shotgun (WGS) entry which is preliminary data.</text>
</comment>
<dbReference type="AlphaFoldDB" id="A0A426Z204"/>
<sequence length="99" mass="10565">MKDIGIRNAASCRKPDLLDSISENAFSPFLFSLQSHRLPWFRPLLLRVLLGAPTRVVAAGSGIFVVCVLPRSDSASAAVEAFLNSVSSIGRSTPRIGAP</sequence>
<gene>
    <name evidence="1" type="ORF">B296_00031421</name>
</gene>
<evidence type="ECO:0000313" key="2">
    <source>
        <dbReference type="Proteomes" id="UP000287651"/>
    </source>
</evidence>
<dbReference type="Proteomes" id="UP000287651">
    <property type="component" value="Unassembled WGS sequence"/>
</dbReference>
<reference evidence="1 2" key="1">
    <citation type="journal article" date="2014" name="Agronomy (Basel)">
        <title>A Draft Genome Sequence for Ensete ventricosum, the Drought-Tolerant Tree Against Hunger.</title>
        <authorList>
            <person name="Harrison J."/>
            <person name="Moore K.A."/>
            <person name="Paszkiewicz K."/>
            <person name="Jones T."/>
            <person name="Grant M."/>
            <person name="Ambacheew D."/>
            <person name="Muzemil S."/>
            <person name="Studholme D.J."/>
        </authorList>
    </citation>
    <scope>NUCLEOTIDE SEQUENCE [LARGE SCALE GENOMIC DNA]</scope>
</reference>
<proteinExistence type="predicted"/>
<organism evidence="1 2">
    <name type="scientific">Ensete ventricosum</name>
    <name type="common">Abyssinian banana</name>
    <name type="synonym">Musa ensete</name>
    <dbReference type="NCBI Taxonomy" id="4639"/>
    <lineage>
        <taxon>Eukaryota</taxon>
        <taxon>Viridiplantae</taxon>
        <taxon>Streptophyta</taxon>
        <taxon>Embryophyta</taxon>
        <taxon>Tracheophyta</taxon>
        <taxon>Spermatophyta</taxon>
        <taxon>Magnoliopsida</taxon>
        <taxon>Liliopsida</taxon>
        <taxon>Zingiberales</taxon>
        <taxon>Musaceae</taxon>
        <taxon>Ensete</taxon>
    </lineage>
</organism>
<evidence type="ECO:0000313" key="1">
    <source>
        <dbReference type="EMBL" id="RRT57998.1"/>
    </source>
</evidence>
<accession>A0A426Z204</accession>
<name>A0A426Z204_ENSVE</name>